<dbReference type="Proteomes" id="UP001446205">
    <property type="component" value="Unassembled WGS sequence"/>
</dbReference>
<dbReference type="RefSeq" id="WP_341370438.1">
    <property type="nucleotide sequence ID" value="NZ_JBBPCO010000005.1"/>
</dbReference>
<keyword evidence="2" id="KW-1185">Reference proteome</keyword>
<dbReference type="EMBL" id="JBBPCO010000005">
    <property type="protein sequence ID" value="MEK8089379.1"/>
    <property type="molecule type" value="Genomic_DNA"/>
</dbReference>
<gene>
    <name evidence="1" type="ORF">WOB96_06320</name>
</gene>
<name>A0ABU9D768_9PROT</name>
<organism evidence="1 2">
    <name type="scientific">Thermithiobacillus plumbiphilus</name>
    <dbReference type="NCBI Taxonomy" id="1729899"/>
    <lineage>
        <taxon>Bacteria</taxon>
        <taxon>Pseudomonadati</taxon>
        <taxon>Pseudomonadota</taxon>
        <taxon>Acidithiobacillia</taxon>
        <taxon>Acidithiobacillales</taxon>
        <taxon>Thermithiobacillaceae</taxon>
        <taxon>Thermithiobacillus</taxon>
    </lineage>
</organism>
<reference evidence="1 2" key="1">
    <citation type="submission" date="2024-04" db="EMBL/GenBank/DDBJ databases">
        <authorList>
            <person name="Abashina T."/>
            <person name="Shaikin A."/>
        </authorList>
    </citation>
    <scope>NUCLEOTIDE SEQUENCE [LARGE SCALE GENOMIC DNA]</scope>
    <source>
        <strain evidence="1 2">AAFK</strain>
    </source>
</reference>
<comment type="caution">
    <text evidence="1">The sequence shown here is derived from an EMBL/GenBank/DDBJ whole genome shotgun (WGS) entry which is preliminary data.</text>
</comment>
<proteinExistence type="predicted"/>
<accession>A0ABU9D768</accession>
<sequence>MDQAALNKRCVELFQHPRVKLRLWHPRMFWKMKDQWNPSPDTWTDPKVDLCELEVMLSALAYEPSQCAAELNQREPGRADFIARQVRGGMRPMLKSTKNAA</sequence>
<evidence type="ECO:0000313" key="2">
    <source>
        <dbReference type="Proteomes" id="UP001446205"/>
    </source>
</evidence>
<evidence type="ECO:0000313" key="1">
    <source>
        <dbReference type="EMBL" id="MEK8089379.1"/>
    </source>
</evidence>
<protein>
    <submittedName>
        <fullName evidence="1">Uncharacterized protein</fullName>
    </submittedName>
</protein>